<keyword evidence="3" id="KW-0862">Zinc</keyword>
<comment type="caution">
    <text evidence="4">The sequence shown here is derived from an EMBL/GenBank/DDBJ whole genome shotgun (WGS) entry which is preliminary data.</text>
</comment>
<sequence length="163" mass="18282">MVRLLLQLKAELENVTDLQPADPDNFDWFFKVKCNSCNEVHSKDVSMNRNEEVEVSGGKGSTANFVWRCGFCKRESSAKFEAASFAQPYTAESNGQWAPLVTVDCRGLEFVKFDPRGAWTCKGVDSGIVFSDVSLDGEWVDYDVKKARPVGITEIESKWDRAP</sequence>
<dbReference type="PANTHER" id="PTHR12857">
    <property type="entry name" value="CXXC MOTIF CONTAINING ZINC BINDING PROTEIN"/>
    <property type="match status" value="1"/>
</dbReference>
<dbReference type="OrthoDB" id="10248838at2759"/>
<dbReference type="InterPro" id="IPR008584">
    <property type="entry name" value="CXXC_Zn-binding_euk"/>
</dbReference>
<dbReference type="EMBL" id="SSOP01000021">
    <property type="protein sequence ID" value="KAB5594377.1"/>
    <property type="molecule type" value="Genomic_DNA"/>
</dbReference>
<evidence type="ECO:0000313" key="4">
    <source>
        <dbReference type="EMBL" id="KAB5594377.1"/>
    </source>
</evidence>
<dbReference type="Pfam" id="PF05907">
    <property type="entry name" value="CXXC_Zn-b_euk"/>
    <property type="match status" value="1"/>
</dbReference>
<evidence type="ECO:0000256" key="3">
    <source>
        <dbReference type="ARBA" id="ARBA00022833"/>
    </source>
</evidence>
<proteinExistence type="inferred from homology"/>
<name>A0A5N5QT24_9AGAM</name>
<evidence type="ECO:0000256" key="1">
    <source>
        <dbReference type="ARBA" id="ARBA00007818"/>
    </source>
</evidence>
<organism evidence="4 5">
    <name type="scientific">Ceratobasidium theobromae</name>
    <dbReference type="NCBI Taxonomy" id="1582974"/>
    <lineage>
        <taxon>Eukaryota</taxon>
        <taxon>Fungi</taxon>
        <taxon>Dikarya</taxon>
        <taxon>Basidiomycota</taxon>
        <taxon>Agaricomycotina</taxon>
        <taxon>Agaricomycetes</taxon>
        <taxon>Cantharellales</taxon>
        <taxon>Ceratobasidiaceae</taxon>
        <taxon>Ceratobasidium</taxon>
    </lineage>
</organism>
<accession>A0A5N5QT24</accession>
<evidence type="ECO:0000256" key="2">
    <source>
        <dbReference type="ARBA" id="ARBA00022723"/>
    </source>
</evidence>
<reference evidence="4 5" key="1">
    <citation type="journal article" date="2019" name="Fungal Biol. Biotechnol.">
        <title>Draft genome sequence of fastidious pathogen Ceratobasidium theobromae, which causes vascular-streak dieback in Theobroma cacao.</title>
        <authorList>
            <person name="Ali S.S."/>
            <person name="Asman A."/>
            <person name="Shao J."/>
            <person name="Firmansyah A.P."/>
            <person name="Susilo A.W."/>
            <person name="Rosmana A."/>
            <person name="McMahon P."/>
            <person name="Junaid M."/>
            <person name="Guest D."/>
            <person name="Kheng T.Y."/>
            <person name="Meinhardt L.W."/>
            <person name="Bailey B.A."/>
        </authorList>
    </citation>
    <scope>NUCLEOTIDE SEQUENCE [LARGE SCALE GENOMIC DNA]</scope>
    <source>
        <strain evidence="4 5">CT2</strain>
    </source>
</reference>
<dbReference type="GO" id="GO:0008270">
    <property type="term" value="F:zinc ion binding"/>
    <property type="evidence" value="ECO:0007669"/>
    <property type="project" value="TreeGrafter"/>
</dbReference>
<evidence type="ECO:0000313" key="5">
    <source>
        <dbReference type="Proteomes" id="UP000383932"/>
    </source>
</evidence>
<gene>
    <name evidence="4" type="ORF">CTheo_2154</name>
</gene>
<keyword evidence="5" id="KW-1185">Reference proteome</keyword>
<dbReference type="AlphaFoldDB" id="A0A5N5QT24"/>
<dbReference type="Proteomes" id="UP000383932">
    <property type="component" value="Unassembled WGS sequence"/>
</dbReference>
<keyword evidence="2" id="KW-0479">Metal-binding</keyword>
<dbReference type="SUPFAM" id="SSF141678">
    <property type="entry name" value="MAL13P1.257-like"/>
    <property type="match status" value="1"/>
</dbReference>
<dbReference type="PANTHER" id="PTHR12857:SF0">
    <property type="entry name" value="CXXC MOTIF CONTAINING ZINC BINDING PROTEIN"/>
    <property type="match status" value="1"/>
</dbReference>
<protein>
    <submittedName>
        <fullName evidence="4">Uncharacterized protein</fullName>
    </submittedName>
</protein>
<comment type="similarity">
    <text evidence="1">Belongs to the UPF0587 family.</text>
</comment>